<protein>
    <recommendedName>
        <fullName evidence="4">Fungal N-terminal domain-containing protein</fullName>
    </recommendedName>
</protein>
<evidence type="ECO:0000313" key="2">
    <source>
        <dbReference type="EMBL" id="KAF3141783.1"/>
    </source>
</evidence>
<dbReference type="EMBL" id="WIQZ01000013">
    <property type="protein sequence ID" value="KAF3141783.1"/>
    <property type="molecule type" value="Genomic_DNA"/>
</dbReference>
<organism evidence="2 3">
    <name type="scientific">Orbilia oligospora</name>
    <name type="common">Nematode-trapping fungus</name>
    <name type="synonym">Arthrobotrys oligospora</name>
    <dbReference type="NCBI Taxonomy" id="2813651"/>
    <lineage>
        <taxon>Eukaryota</taxon>
        <taxon>Fungi</taxon>
        <taxon>Dikarya</taxon>
        <taxon>Ascomycota</taxon>
        <taxon>Pezizomycotina</taxon>
        <taxon>Orbiliomycetes</taxon>
        <taxon>Orbiliales</taxon>
        <taxon>Orbiliaceae</taxon>
        <taxon>Orbilia</taxon>
    </lineage>
</organism>
<sequence>MSYKPASGHDGCSISSTDLQTSIQVHRSQSPKGLQAVRPPVDTSPKMAEVAGLVLGSVALVPLIKNVHNLYDSIKDAPKALQQYQVSTSRLLDTLEVIHTVSKTYNVFPENSRPWLAFHSYLADINNSCMELENLLKEKMKAEGKQIGTCKRVLWALLGRDEKAKELMNKIDRTARSLHLLFNAMTSMANSTMHDAHAAQLTISTNAWVTSRENIASILDDVEAIKTILEGVRADTMMRGITTVAETARIINEDSPTEDDALGPPEGGSSTIIYRRHAYQPIEKKSGYYIGGKTFLRHEKLTAFLLKTQSTGRQSGVIIQSKYEIKVKLSSKFLGYNFHINIGLDIGARSLCPKFGLYYRRVIPESDLQYYYVKNHMFEEFRDLVVQGRASIYDLYDFKYEFCSTSSVIQFLGSHIEFGATPQGRNRTYEFVTFLLQEGYKPDSQKRMSASNWAFLWSSEYMIESELAADSFYLVVIFQLYDDPLVVMMMAMLKTDGIWNSDTLSFNTLCNILRRINEETALEFLKRILPRIERQSQWDDSKRYSTLLAALFCGAFNILVFLLHRGYPFRETAEFCHYSDSPRIGFKPYKSHGLPDSRYTKAIPKQCDDCDFATVECPNCGEIPLEFQGEEVSESTSDEDDQLPIPDSTIHLVSSDPQIEGLGVKLLAWSKFYLRRLGASGILITVLSAAVSYLLYKLKQSENMRRSMLVYSEELGPGE</sequence>
<feature type="transmembrane region" description="Helical" evidence="1">
    <location>
        <begin position="677"/>
        <end position="696"/>
    </location>
</feature>
<evidence type="ECO:0000256" key="1">
    <source>
        <dbReference type="SAM" id="Phobius"/>
    </source>
</evidence>
<evidence type="ECO:0000313" key="3">
    <source>
        <dbReference type="Proteomes" id="UP000480548"/>
    </source>
</evidence>
<keyword evidence="1" id="KW-0812">Transmembrane</keyword>
<proteinExistence type="predicted"/>
<comment type="caution">
    <text evidence="2">The sequence shown here is derived from an EMBL/GenBank/DDBJ whole genome shotgun (WGS) entry which is preliminary data.</text>
</comment>
<keyword evidence="1" id="KW-1133">Transmembrane helix</keyword>
<reference evidence="2 3" key="1">
    <citation type="submission" date="2019-06" db="EMBL/GenBank/DDBJ databases">
        <authorList>
            <person name="Palmer J.M."/>
        </authorList>
    </citation>
    <scope>NUCLEOTIDE SEQUENCE [LARGE SCALE GENOMIC DNA]</scope>
    <source>
        <strain evidence="2 3">TWF703</strain>
    </source>
</reference>
<dbReference type="Proteomes" id="UP000480548">
    <property type="component" value="Unassembled WGS sequence"/>
</dbReference>
<keyword evidence="1" id="KW-0472">Membrane</keyword>
<name>A0A7C8NWH5_ORBOL</name>
<gene>
    <name evidence="2" type="ORF">TWF703_001805</name>
</gene>
<accession>A0A7C8NWH5</accession>
<dbReference type="AlphaFoldDB" id="A0A7C8NWH5"/>
<evidence type="ECO:0008006" key="4">
    <source>
        <dbReference type="Google" id="ProtNLM"/>
    </source>
</evidence>